<reference evidence="1 2" key="1">
    <citation type="journal article" date="2022" name="New Phytol.">
        <title>Ecological generalism drives hyperdiversity of secondary metabolite gene clusters in xylarialean endophytes.</title>
        <authorList>
            <person name="Franco M.E.E."/>
            <person name="Wisecaver J.H."/>
            <person name="Arnold A.E."/>
            <person name="Ju Y.M."/>
            <person name="Slot J.C."/>
            <person name="Ahrendt S."/>
            <person name="Moore L.P."/>
            <person name="Eastman K.E."/>
            <person name="Scott K."/>
            <person name="Konkel Z."/>
            <person name="Mondo S.J."/>
            <person name="Kuo A."/>
            <person name="Hayes R.D."/>
            <person name="Haridas S."/>
            <person name="Andreopoulos B."/>
            <person name="Riley R."/>
            <person name="LaButti K."/>
            <person name="Pangilinan J."/>
            <person name="Lipzen A."/>
            <person name="Amirebrahimi M."/>
            <person name="Yan J."/>
            <person name="Adam C."/>
            <person name="Keymanesh K."/>
            <person name="Ng V."/>
            <person name="Louie K."/>
            <person name="Northen T."/>
            <person name="Drula E."/>
            <person name="Henrissat B."/>
            <person name="Hsieh H.M."/>
            <person name="Youens-Clark K."/>
            <person name="Lutzoni F."/>
            <person name="Miadlikowska J."/>
            <person name="Eastwood D.C."/>
            <person name="Hamelin R.C."/>
            <person name="Grigoriev I.V."/>
            <person name="U'Ren J.M."/>
        </authorList>
    </citation>
    <scope>NUCLEOTIDE SEQUENCE [LARGE SCALE GENOMIC DNA]</scope>
    <source>
        <strain evidence="1 2">ER1909</strain>
    </source>
</reference>
<evidence type="ECO:0000313" key="1">
    <source>
        <dbReference type="EMBL" id="KAI6090333.1"/>
    </source>
</evidence>
<evidence type="ECO:0000313" key="2">
    <source>
        <dbReference type="Proteomes" id="UP001497680"/>
    </source>
</evidence>
<comment type="caution">
    <text evidence="1">The sequence shown here is derived from an EMBL/GenBank/DDBJ whole genome shotgun (WGS) entry which is preliminary data.</text>
</comment>
<sequence>MVPGFTWFAAVVISAAVTSAVPDGPQITSVPTLLKDRDIFAINPTSSGQIGINPVTSDLGDPFSYVLTKLGTSNPVVTWDGSVYHYVEGHTNYLTVETVTTTVNNVPSTTTSSVKVSVETAVAGGDTGQEAGALSITFSQDIADNLRKTAEAAIQNCGVVRRKRTDAATCLIEAAVSASEDGGPLEGAASDAFWESIPAEIADNASSILKDLIAVIKSQAQKKKAIIIMGALMAAIALAPAANEDNPLGVVNIPAAGVGSPTSDDGDEDTCPPNKREKSQRSPLCDAPDCQGPENTQLCTVDPNKGCPCLLKGVPGPPQVADKSWWDEQQDIIATVIADPAIVTATADCFVNSNGNAFDGKPAASPASWCVCTSSGTARIYPTLETPSSLCAYAILPSATISPSLTAPHGGSVTSCRIESYTATDTTLKPYCTCNDNSIYPIDTWTDNGSKATGCSATRTTSSSTTTTPPSSTTDQPTTTTTTSSQPTVNEPPPKTGCVRPEDCSDWTCSDGSKPSCDLGAGDPFTHYCLC</sequence>
<name>A0ACC0DCF1_9PEZI</name>
<accession>A0ACC0DCF1</accession>
<keyword evidence="2" id="KW-1185">Reference proteome</keyword>
<proteinExistence type="predicted"/>
<protein>
    <submittedName>
        <fullName evidence="1">Uncharacterized protein</fullName>
    </submittedName>
</protein>
<dbReference type="EMBL" id="MU394291">
    <property type="protein sequence ID" value="KAI6090333.1"/>
    <property type="molecule type" value="Genomic_DNA"/>
</dbReference>
<dbReference type="Proteomes" id="UP001497680">
    <property type="component" value="Unassembled WGS sequence"/>
</dbReference>
<organism evidence="1 2">
    <name type="scientific">Hypoxylon rubiginosum</name>
    <dbReference type="NCBI Taxonomy" id="110542"/>
    <lineage>
        <taxon>Eukaryota</taxon>
        <taxon>Fungi</taxon>
        <taxon>Dikarya</taxon>
        <taxon>Ascomycota</taxon>
        <taxon>Pezizomycotina</taxon>
        <taxon>Sordariomycetes</taxon>
        <taxon>Xylariomycetidae</taxon>
        <taxon>Xylariales</taxon>
        <taxon>Hypoxylaceae</taxon>
        <taxon>Hypoxylon</taxon>
    </lineage>
</organism>
<gene>
    <name evidence="1" type="ORF">F4821DRAFT_229091</name>
</gene>